<dbReference type="PANTHER" id="PTHR10434">
    <property type="entry name" value="1-ACYL-SN-GLYCEROL-3-PHOSPHATE ACYLTRANSFERASE"/>
    <property type="match status" value="1"/>
</dbReference>
<evidence type="ECO:0000256" key="3">
    <source>
        <dbReference type="ARBA" id="ARBA00023315"/>
    </source>
</evidence>
<accession>A0A5C8P4P6</accession>
<comment type="pathway">
    <text evidence="1">Lipid metabolism.</text>
</comment>
<gene>
    <name evidence="5" type="ORF">FHP08_02065</name>
</gene>
<reference evidence="5 6" key="1">
    <citation type="submission" date="2019-06" db="EMBL/GenBank/DDBJ databases">
        <title>Quisquiliibacterium sp. nov., isolated from a maize field.</title>
        <authorList>
            <person name="Lin S.-Y."/>
            <person name="Tsai C.-F."/>
            <person name="Young C.-C."/>
        </authorList>
    </citation>
    <scope>NUCLEOTIDE SEQUENCE [LARGE SCALE GENOMIC DNA]</scope>
    <source>
        <strain evidence="5 6">CC-CFT501</strain>
    </source>
</reference>
<keyword evidence="3 5" id="KW-0012">Acyltransferase</keyword>
<dbReference type="GO" id="GO:0006654">
    <property type="term" value="P:phosphatidic acid biosynthetic process"/>
    <property type="evidence" value="ECO:0007669"/>
    <property type="project" value="TreeGrafter"/>
</dbReference>
<dbReference type="SUPFAM" id="SSF69593">
    <property type="entry name" value="Glycerol-3-phosphate (1)-acyltransferase"/>
    <property type="match status" value="1"/>
</dbReference>
<dbReference type="Proteomes" id="UP000321548">
    <property type="component" value="Unassembled WGS sequence"/>
</dbReference>
<dbReference type="PANTHER" id="PTHR10434:SF40">
    <property type="entry name" value="1-ACYL-SN-GLYCEROL-3-PHOSPHATE ACYLTRANSFERASE"/>
    <property type="match status" value="1"/>
</dbReference>
<dbReference type="RefSeq" id="WP_147703107.1">
    <property type="nucleotide sequence ID" value="NZ_VDUY01000001.1"/>
</dbReference>
<name>A0A5C8P4P6_9BURK</name>
<dbReference type="Pfam" id="PF01553">
    <property type="entry name" value="Acyltransferase"/>
    <property type="match status" value="1"/>
</dbReference>
<evidence type="ECO:0000259" key="4">
    <source>
        <dbReference type="SMART" id="SM00563"/>
    </source>
</evidence>
<dbReference type="EMBL" id="VDUY01000001">
    <property type="protein sequence ID" value="TXL68490.1"/>
    <property type="molecule type" value="Genomic_DNA"/>
</dbReference>
<evidence type="ECO:0000313" key="6">
    <source>
        <dbReference type="Proteomes" id="UP000321548"/>
    </source>
</evidence>
<feature type="domain" description="Phospholipid/glycerol acyltransferase" evidence="4">
    <location>
        <begin position="71"/>
        <end position="186"/>
    </location>
</feature>
<comment type="caution">
    <text evidence="5">The sequence shown here is derived from an EMBL/GenBank/DDBJ whole genome shotgun (WGS) entry which is preliminary data.</text>
</comment>
<evidence type="ECO:0000256" key="1">
    <source>
        <dbReference type="ARBA" id="ARBA00005189"/>
    </source>
</evidence>
<dbReference type="InterPro" id="IPR002123">
    <property type="entry name" value="Plipid/glycerol_acylTrfase"/>
</dbReference>
<dbReference type="AlphaFoldDB" id="A0A5C8P4P6"/>
<dbReference type="SMART" id="SM00563">
    <property type="entry name" value="PlsC"/>
    <property type="match status" value="1"/>
</dbReference>
<proteinExistence type="predicted"/>
<evidence type="ECO:0000313" key="5">
    <source>
        <dbReference type="EMBL" id="TXL68490.1"/>
    </source>
</evidence>
<sequence>MLALRSALFLLFQVVTVVPYALGCLLLAPLPRPLRYRYTVGWPRLVIWAARALVGIRWRVVGAENLPDGPAIVLAKHQSTWETLFLASWLPREVCYVFKRELLYLPFFGWGIALLDMIHIDRGRRANAFEQVVSQGTRKLAEGRWIIVFPEGTRTPAGSQGRYKSGGARLAVRTGAPVVPIAVNSGECWPRRAFVLRPGVITVSIGPPIPAAGRDADAVNATVEGWIESEMRRLSPHLYAGTPKPARAGDSRTS</sequence>
<keyword evidence="2 5" id="KW-0808">Transferase</keyword>
<evidence type="ECO:0000256" key="2">
    <source>
        <dbReference type="ARBA" id="ARBA00022679"/>
    </source>
</evidence>
<dbReference type="CDD" id="cd07989">
    <property type="entry name" value="LPLAT_AGPAT-like"/>
    <property type="match status" value="1"/>
</dbReference>
<keyword evidence="6" id="KW-1185">Reference proteome</keyword>
<protein>
    <submittedName>
        <fullName evidence="5">1-acyl-sn-glycerol-3-phosphate acyltransferase</fullName>
    </submittedName>
</protein>
<dbReference type="GO" id="GO:0003841">
    <property type="term" value="F:1-acylglycerol-3-phosphate O-acyltransferase activity"/>
    <property type="evidence" value="ECO:0007669"/>
    <property type="project" value="TreeGrafter"/>
</dbReference>
<dbReference type="OrthoDB" id="9812274at2"/>
<organism evidence="5 6">
    <name type="scientific">Zeimonas arvi</name>
    <dbReference type="NCBI Taxonomy" id="2498847"/>
    <lineage>
        <taxon>Bacteria</taxon>
        <taxon>Pseudomonadati</taxon>
        <taxon>Pseudomonadota</taxon>
        <taxon>Betaproteobacteria</taxon>
        <taxon>Burkholderiales</taxon>
        <taxon>Burkholderiaceae</taxon>
        <taxon>Zeimonas</taxon>
    </lineage>
</organism>